<gene>
    <name evidence="4" type="primary">LOC109378446</name>
</gene>
<keyword evidence="3" id="KW-1185">Reference proteome</keyword>
<evidence type="ECO:0000256" key="1">
    <source>
        <dbReference type="SAM" id="MobiDB-lite"/>
    </source>
</evidence>
<dbReference type="Gene3D" id="6.10.140.140">
    <property type="match status" value="1"/>
</dbReference>
<dbReference type="AlphaFoldDB" id="A0A8B7QRM5"/>
<dbReference type="SMART" id="SM00349">
    <property type="entry name" value="KRAB"/>
    <property type="match status" value="1"/>
</dbReference>
<dbReference type="RefSeq" id="XP_019490383.1">
    <property type="nucleotide sequence ID" value="XM_019634838.1"/>
</dbReference>
<proteinExistence type="predicted"/>
<accession>A0A8B7QRM5</accession>
<evidence type="ECO:0000313" key="3">
    <source>
        <dbReference type="Proteomes" id="UP000694851"/>
    </source>
</evidence>
<dbReference type="PROSITE" id="PS50805">
    <property type="entry name" value="KRAB"/>
    <property type="match status" value="1"/>
</dbReference>
<dbReference type="CDD" id="cd07765">
    <property type="entry name" value="KRAB_A-box"/>
    <property type="match status" value="1"/>
</dbReference>
<dbReference type="GO" id="GO:0006355">
    <property type="term" value="P:regulation of DNA-templated transcription"/>
    <property type="evidence" value="ECO:0007669"/>
    <property type="project" value="InterPro"/>
</dbReference>
<dbReference type="InterPro" id="IPR001909">
    <property type="entry name" value="KRAB"/>
</dbReference>
<organism evidence="3 4">
    <name type="scientific">Hipposideros armiger</name>
    <name type="common">Great Himalayan leaf-nosed bat</name>
    <dbReference type="NCBI Taxonomy" id="186990"/>
    <lineage>
        <taxon>Eukaryota</taxon>
        <taxon>Metazoa</taxon>
        <taxon>Chordata</taxon>
        <taxon>Craniata</taxon>
        <taxon>Vertebrata</taxon>
        <taxon>Euteleostomi</taxon>
        <taxon>Mammalia</taxon>
        <taxon>Eutheria</taxon>
        <taxon>Laurasiatheria</taxon>
        <taxon>Chiroptera</taxon>
        <taxon>Yinpterochiroptera</taxon>
        <taxon>Rhinolophoidea</taxon>
        <taxon>Hipposideridae</taxon>
        <taxon>Hipposideros</taxon>
    </lineage>
</organism>
<feature type="compositionally biased region" description="Polar residues" evidence="1">
    <location>
        <begin position="216"/>
        <end position="228"/>
    </location>
</feature>
<dbReference type="Proteomes" id="UP000694851">
    <property type="component" value="Unplaced"/>
</dbReference>
<protein>
    <submittedName>
        <fullName evidence="4">Zinc finger protein 100-like</fullName>
    </submittedName>
</protein>
<reference evidence="4" key="1">
    <citation type="submission" date="2025-08" db="UniProtKB">
        <authorList>
            <consortium name="RefSeq"/>
        </authorList>
    </citation>
    <scope>IDENTIFICATION</scope>
    <source>
        <tissue evidence="4">Muscle</tissue>
    </source>
</reference>
<dbReference type="PANTHER" id="PTHR23232:SF158">
    <property type="entry name" value="KRAB DOMAIN-CONTAINING PROTEIN 5"/>
    <property type="match status" value="1"/>
</dbReference>
<dbReference type="InterPro" id="IPR050169">
    <property type="entry name" value="Krueppel_C2H2_ZnF"/>
</dbReference>
<dbReference type="SUPFAM" id="SSF109640">
    <property type="entry name" value="KRAB domain (Kruppel-associated box)"/>
    <property type="match status" value="1"/>
</dbReference>
<dbReference type="InterPro" id="IPR036051">
    <property type="entry name" value="KRAB_dom_sf"/>
</dbReference>
<dbReference type="PANTHER" id="PTHR23232">
    <property type="entry name" value="KRAB DOMAIN C2H2 ZINC FINGER"/>
    <property type="match status" value="1"/>
</dbReference>
<dbReference type="KEGG" id="hai:109378446"/>
<feature type="domain" description="KRAB" evidence="2">
    <location>
        <begin position="109"/>
        <end position="180"/>
    </location>
</feature>
<feature type="region of interest" description="Disordered" evidence="1">
    <location>
        <begin position="1"/>
        <end position="32"/>
    </location>
</feature>
<dbReference type="GeneID" id="109378446"/>
<name>A0A8B7QRM5_HIPAR</name>
<dbReference type="Pfam" id="PF01352">
    <property type="entry name" value="KRAB"/>
    <property type="match status" value="1"/>
</dbReference>
<evidence type="ECO:0000259" key="2">
    <source>
        <dbReference type="PROSITE" id="PS50805"/>
    </source>
</evidence>
<feature type="region of interest" description="Disordered" evidence="1">
    <location>
        <begin position="213"/>
        <end position="248"/>
    </location>
</feature>
<sequence length="248" mass="28157">MHTDIQGRGSRGGGTIPVRSRSRPTAEYFQRPPCNCEAEPEKTFSFQRSPPETLTSLCTRSYQNLSFLEDLYPDPGNISVRFSTGSSPGSSYIPTPPTPPQYPFFSGQLTFKDVAIDFSQEEWECLHPADRKLYMDVMLENYRNLRSLDLAVSKPDLVTFLERLKAPWDVKQKKAISILPALSSEDTLELLPIPGIEDSFHKMLLSTCNDERSDQFSKSGKNFKQGSDVNKHQRYQFPENQHTHGKDS</sequence>
<evidence type="ECO:0000313" key="4">
    <source>
        <dbReference type="RefSeq" id="XP_019490383.1"/>
    </source>
</evidence>